<dbReference type="CDD" id="cd01392">
    <property type="entry name" value="HTH_LacI"/>
    <property type="match status" value="1"/>
</dbReference>
<dbReference type="EMBL" id="JAHBFX010000009">
    <property type="protein sequence ID" value="MBZ6000374.1"/>
    <property type="molecule type" value="Genomic_DNA"/>
</dbReference>
<dbReference type="RefSeq" id="WP_224145809.1">
    <property type="nucleotide sequence ID" value="NZ_JAHBFO010000028.1"/>
</dbReference>
<dbReference type="EMBL" id="JAHBFV010000023">
    <property type="protein sequence ID" value="MBZ6016373.1"/>
    <property type="molecule type" value="Genomic_DNA"/>
</dbReference>
<dbReference type="Proteomes" id="UP000705994">
    <property type="component" value="Unassembled WGS sequence"/>
</dbReference>
<sequence>MVNLADVAHQVHVSKMTVSRVINHPEKVSAEVRESVMAAIDLIGYQPNRIAKALVNHQNYVIQFLVLEDIVTVEPNYAILLLQLADVLNQKGYTLEISTTITDNNHIDGVIVSGWRQSDLSALEALSVPVVLYGESPTDHDMAYVDVDNRLGTTLATNHMIEVGYQKIIYVGMAVDLPFSHERELGYLYTMAANKRVSRVYTVSNHSHAAEQLIHNIMAQLPENTGVVCATDRIALGVVRALNKQNGVPKKYGVIGFDGVFIDQISSPQLTTLRQPFAKISKSLVDNLFLQLQNGELGMQRIAPDLMYRDTTRAKKRCYR</sequence>
<protein>
    <submittedName>
        <fullName evidence="6">LacI family DNA-binding transcriptional regulator</fullName>
    </submittedName>
</protein>
<dbReference type="Pfam" id="PF00356">
    <property type="entry name" value="LacI"/>
    <property type="match status" value="1"/>
</dbReference>
<dbReference type="SMART" id="SM00354">
    <property type="entry name" value="HTH_LACI"/>
    <property type="match status" value="1"/>
</dbReference>
<evidence type="ECO:0000313" key="7">
    <source>
        <dbReference type="Proteomes" id="UP000705994"/>
    </source>
</evidence>
<dbReference type="Pfam" id="PF13377">
    <property type="entry name" value="Peripla_BP_3"/>
    <property type="match status" value="1"/>
</dbReference>
<evidence type="ECO:0000313" key="6">
    <source>
        <dbReference type="EMBL" id="MBZ6016373.1"/>
    </source>
</evidence>
<dbReference type="PROSITE" id="PS00356">
    <property type="entry name" value="HTH_LACI_1"/>
    <property type="match status" value="1"/>
</dbReference>
<reference evidence="6 7" key="1">
    <citation type="submission" date="2021-05" db="EMBL/GenBank/DDBJ databases">
        <title>Pangenome of Leuconostoc gelidum warrants species status for Leuconostoc gelidum subsp. gasicomitatum.</title>
        <authorList>
            <person name="Johansson P."/>
            <person name="Sade E."/>
            <person name="Hultman J."/>
            <person name="Auvinen P."/>
            <person name="Bjorkroth J."/>
        </authorList>
    </citation>
    <scope>NUCLEOTIDE SEQUENCE</scope>
    <source>
        <strain evidence="5 7">AMKR21</strain>
        <strain evidence="6">C220d</strain>
    </source>
</reference>
<dbReference type="AlphaFoldDB" id="A0AB35G0J2"/>
<dbReference type="CDD" id="cd06267">
    <property type="entry name" value="PBP1_LacI_sugar_binding-like"/>
    <property type="match status" value="1"/>
</dbReference>
<keyword evidence="7" id="KW-1185">Reference proteome</keyword>
<dbReference type="PANTHER" id="PTHR30146">
    <property type="entry name" value="LACI-RELATED TRANSCRIPTIONAL REPRESSOR"/>
    <property type="match status" value="1"/>
</dbReference>
<keyword evidence="2 6" id="KW-0238">DNA-binding</keyword>
<gene>
    <name evidence="6" type="ORF">KII88_07525</name>
    <name evidence="5" type="ORF">KIJ07_08180</name>
</gene>
<proteinExistence type="predicted"/>
<dbReference type="InterPro" id="IPR010982">
    <property type="entry name" value="Lambda_DNA-bd_dom_sf"/>
</dbReference>
<dbReference type="InterPro" id="IPR000843">
    <property type="entry name" value="HTH_LacI"/>
</dbReference>
<dbReference type="Gene3D" id="1.10.260.40">
    <property type="entry name" value="lambda repressor-like DNA-binding domains"/>
    <property type="match status" value="1"/>
</dbReference>
<evidence type="ECO:0000256" key="2">
    <source>
        <dbReference type="ARBA" id="ARBA00023125"/>
    </source>
</evidence>
<evidence type="ECO:0000313" key="5">
    <source>
        <dbReference type="EMBL" id="MBZ6000374.1"/>
    </source>
</evidence>
<evidence type="ECO:0000256" key="1">
    <source>
        <dbReference type="ARBA" id="ARBA00023015"/>
    </source>
</evidence>
<dbReference type="PROSITE" id="PS50932">
    <property type="entry name" value="HTH_LACI_2"/>
    <property type="match status" value="1"/>
</dbReference>
<dbReference type="SUPFAM" id="SSF53822">
    <property type="entry name" value="Periplasmic binding protein-like I"/>
    <property type="match status" value="1"/>
</dbReference>
<evidence type="ECO:0000256" key="3">
    <source>
        <dbReference type="ARBA" id="ARBA00023163"/>
    </source>
</evidence>
<evidence type="ECO:0000313" key="8">
    <source>
        <dbReference type="Proteomes" id="UP000727071"/>
    </source>
</evidence>
<feature type="domain" description="HTH lacI-type" evidence="4">
    <location>
        <begin position="2"/>
        <end position="56"/>
    </location>
</feature>
<dbReference type="InterPro" id="IPR028082">
    <property type="entry name" value="Peripla_BP_I"/>
</dbReference>
<keyword evidence="3" id="KW-0804">Transcription</keyword>
<evidence type="ECO:0000259" key="4">
    <source>
        <dbReference type="PROSITE" id="PS50932"/>
    </source>
</evidence>
<comment type="caution">
    <text evidence="6">The sequence shown here is derived from an EMBL/GenBank/DDBJ whole genome shotgun (WGS) entry which is preliminary data.</text>
</comment>
<dbReference type="GO" id="GO:0003700">
    <property type="term" value="F:DNA-binding transcription factor activity"/>
    <property type="evidence" value="ECO:0007669"/>
    <property type="project" value="TreeGrafter"/>
</dbReference>
<keyword evidence="1" id="KW-0805">Transcription regulation</keyword>
<accession>A0AB35G0J2</accession>
<dbReference type="Gene3D" id="3.40.50.2300">
    <property type="match status" value="2"/>
</dbReference>
<name>A0AB35G0J2_LEUGE</name>
<dbReference type="SUPFAM" id="SSF47413">
    <property type="entry name" value="lambda repressor-like DNA-binding domains"/>
    <property type="match status" value="1"/>
</dbReference>
<dbReference type="InterPro" id="IPR046335">
    <property type="entry name" value="LacI/GalR-like_sensor"/>
</dbReference>
<dbReference type="PANTHER" id="PTHR30146:SF154">
    <property type="entry name" value="TRANSCRIPTION REGULATOR, MEMBER OF GALR FAMILY"/>
    <property type="match status" value="1"/>
</dbReference>
<organism evidence="6 8">
    <name type="scientific">Leuconostoc gelidum subsp. gelidum</name>
    <dbReference type="NCBI Taxonomy" id="1607839"/>
    <lineage>
        <taxon>Bacteria</taxon>
        <taxon>Bacillati</taxon>
        <taxon>Bacillota</taxon>
        <taxon>Bacilli</taxon>
        <taxon>Lactobacillales</taxon>
        <taxon>Lactobacillaceae</taxon>
        <taxon>Leuconostoc</taxon>
        <taxon>Leuconostoc gelidum group</taxon>
    </lineage>
</organism>
<dbReference type="GO" id="GO:0000976">
    <property type="term" value="F:transcription cis-regulatory region binding"/>
    <property type="evidence" value="ECO:0007669"/>
    <property type="project" value="TreeGrafter"/>
</dbReference>
<dbReference type="Proteomes" id="UP000727071">
    <property type="component" value="Unassembled WGS sequence"/>
</dbReference>